<organism evidence="2 3">
    <name type="scientific">Xanthobacter autotrophicus</name>
    <dbReference type="NCBI Taxonomy" id="280"/>
    <lineage>
        <taxon>Bacteria</taxon>
        <taxon>Pseudomonadati</taxon>
        <taxon>Pseudomonadota</taxon>
        <taxon>Alphaproteobacteria</taxon>
        <taxon>Hyphomicrobiales</taxon>
        <taxon>Xanthobacteraceae</taxon>
        <taxon>Xanthobacter</taxon>
    </lineage>
</organism>
<dbReference type="GeneID" id="95773051"/>
<sequence length="123" mass="13657">MCRLFSEADAALWVQETRALRLNGFSTSVRLEAFFWNVIEDIAARDGLSVNRLLSRLYDEKAEAGRDIDNFTSFLRVCCGRYLALRAQGLVPEAGALAALDVTQILHAERDTPLLARRPSSAA</sequence>
<protein>
    <recommendedName>
        <fullName evidence="1">Ribbon-helix-helix domain-containing protein</fullName>
    </recommendedName>
</protein>
<dbReference type="Pfam" id="PF13467">
    <property type="entry name" value="RHH_4"/>
    <property type="match status" value="1"/>
</dbReference>
<comment type="caution">
    <text evidence="2">The sequence shown here is derived from an EMBL/GenBank/DDBJ whole genome shotgun (WGS) entry which is preliminary data.</text>
</comment>
<feature type="domain" description="Ribbon-helix-helix" evidence="1">
    <location>
        <begin position="16"/>
        <end position="83"/>
    </location>
</feature>
<proteinExistence type="predicted"/>
<dbReference type="Proteomes" id="UP000305131">
    <property type="component" value="Unassembled WGS sequence"/>
</dbReference>
<dbReference type="OrthoDB" id="5458732at2"/>
<reference evidence="2 3" key="1">
    <citation type="submission" date="2019-05" db="EMBL/GenBank/DDBJ databases">
        <authorList>
            <person name="Zhou X."/>
        </authorList>
    </citation>
    <scope>NUCLEOTIDE SEQUENCE [LARGE SCALE GENOMIC DNA]</scope>
    <source>
        <strain evidence="2 3">DSM 432</strain>
    </source>
</reference>
<dbReference type="InterPro" id="IPR038268">
    <property type="entry name" value="RHH_sf"/>
</dbReference>
<evidence type="ECO:0000313" key="2">
    <source>
        <dbReference type="EMBL" id="TLX43701.1"/>
    </source>
</evidence>
<dbReference type="RefSeq" id="WP_138398611.1">
    <property type="nucleotide sequence ID" value="NZ_JBAFVI010000001.1"/>
</dbReference>
<dbReference type="InterPro" id="IPR027373">
    <property type="entry name" value="RHH_dom"/>
</dbReference>
<dbReference type="Gene3D" id="1.10.3990.20">
    <property type="entry name" value="protein bp1543"/>
    <property type="match status" value="1"/>
</dbReference>
<accession>A0A6C1KIQ8</accession>
<gene>
    <name evidence="2" type="ORF">FBQ73_06190</name>
</gene>
<evidence type="ECO:0000313" key="3">
    <source>
        <dbReference type="Proteomes" id="UP000305131"/>
    </source>
</evidence>
<evidence type="ECO:0000259" key="1">
    <source>
        <dbReference type="Pfam" id="PF13467"/>
    </source>
</evidence>
<dbReference type="AlphaFoldDB" id="A0A6C1KIQ8"/>
<dbReference type="EMBL" id="VAUP01000015">
    <property type="protein sequence ID" value="TLX43701.1"/>
    <property type="molecule type" value="Genomic_DNA"/>
</dbReference>
<name>A0A6C1KIQ8_XANAU</name>